<feature type="transmembrane region" description="Helical" evidence="5">
    <location>
        <begin position="115"/>
        <end position="136"/>
    </location>
</feature>
<dbReference type="OrthoDB" id="8018628at2759"/>
<evidence type="ECO:0000256" key="2">
    <source>
        <dbReference type="ARBA" id="ARBA00022692"/>
    </source>
</evidence>
<feature type="transmembrane region" description="Helical" evidence="5">
    <location>
        <begin position="346"/>
        <end position="365"/>
    </location>
</feature>
<protein>
    <submittedName>
        <fullName evidence="7">Uncharacterized protein LOC115623140</fullName>
    </submittedName>
</protein>
<feature type="transmembrane region" description="Helical" evidence="5">
    <location>
        <begin position="156"/>
        <end position="175"/>
    </location>
</feature>
<proteinExistence type="predicted"/>
<dbReference type="PANTHER" id="PTHR23529">
    <property type="entry name" value="GH19118P-RELATED"/>
    <property type="match status" value="1"/>
</dbReference>
<name>A0A6J2TCU4_DROLE</name>
<dbReference type="InterPro" id="IPR005828">
    <property type="entry name" value="MFS_sugar_transport-like"/>
</dbReference>
<dbReference type="Proteomes" id="UP000504634">
    <property type="component" value="Unplaced"/>
</dbReference>
<dbReference type="Pfam" id="PF00083">
    <property type="entry name" value="Sugar_tr"/>
    <property type="match status" value="1"/>
</dbReference>
<feature type="transmembrane region" description="Helical" evidence="5">
    <location>
        <begin position="385"/>
        <end position="406"/>
    </location>
</feature>
<gene>
    <name evidence="7" type="primary">LOC115623140</name>
</gene>
<feature type="transmembrane region" description="Helical" evidence="5">
    <location>
        <begin position="418"/>
        <end position="440"/>
    </location>
</feature>
<dbReference type="PANTHER" id="PTHR23529:SF2">
    <property type="entry name" value="GH19118P-RELATED"/>
    <property type="match status" value="1"/>
</dbReference>
<feature type="transmembrane region" description="Helical" evidence="5">
    <location>
        <begin position="65"/>
        <end position="83"/>
    </location>
</feature>
<dbReference type="SUPFAM" id="SSF103473">
    <property type="entry name" value="MFS general substrate transporter"/>
    <property type="match status" value="1"/>
</dbReference>
<comment type="subcellular location">
    <subcellularLocation>
        <location evidence="1">Membrane</location>
    </subcellularLocation>
</comment>
<feature type="transmembrane region" description="Helical" evidence="5">
    <location>
        <begin position="320"/>
        <end position="339"/>
    </location>
</feature>
<feature type="transmembrane region" description="Helical" evidence="5">
    <location>
        <begin position="280"/>
        <end position="300"/>
    </location>
</feature>
<evidence type="ECO:0000256" key="1">
    <source>
        <dbReference type="ARBA" id="ARBA00004370"/>
    </source>
</evidence>
<feature type="transmembrane region" description="Helical" evidence="5">
    <location>
        <begin position="446"/>
        <end position="466"/>
    </location>
</feature>
<keyword evidence="2 5" id="KW-0812">Transmembrane</keyword>
<feature type="transmembrane region" description="Helical" evidence="5">
    <location>
        <begin position="26"/>
        <end position="45"/>
    </location>
</feature>
<sequence>MPLLPTIEEEGKLPWLRLMWRYRLQFQSMAAASIVFVASGMRLAWSIFDTPAGKFLNNNNTHNLMMSWFIGAALGALLAVLFVQKVTKNVAYTSSAALLLIAGVLSISLPRQFNAACYSSVSVGAAYGLTHVQAMVTGAEVAHKSIRGMLLSCERIFLWLGVCVQLLYTRLWYALEPLERGHAIHIDQLHGIWLAVLGVVAFILALAHRLESPLLLLRQDRELTVNETLKQLNGSAHAPNEVLRLREDCRQFYAARDLANAFGRPELDMEPRYRHWARRFLPFGKILLLRCFATLALSLPYNRAFLVVSWHGFECDMNCLYMLAFCGLLGSCVGALLVDWQGRRKICWLSLFTAGIIIFMVGGVFEHMEAAKKIYYDINLQAIALLMLLFELIIALGVAVPALVYTAEAFSVTAKARCFAMILVCEQLLQLALLAASFQHRITDSALFFTFGALSFGLGVLVFMCMPETRQVTLYECLLKFKTVP</sequence>
<dbReference type="Gene3D" id="1.20.1250.20">
    <property type="entry name" value="MFS general substrate transporter like domains"/>
    <property type="match status" value="1"/>
</dbReference>
<dbReference type="GO" id="GO:0016020">
    <property type="term" value="C:membrane"/>
    <property type="evidence" value="ECO:0007669"/>
    <property type="project" value="UniProtKB-SubCell"/>
</dbReference>
<evidence type="ECO:0000313" key="6">
    <source>
        <dbReference type="Proteomes" id="UP000504634"/>
    </source>
</evidence>
<reference evidence="7" key="1">
    <citation type="submission" date="2025-08" db="UniProtKB">
        <authorList>
            <consortium name="RefSeq"/>
        </authorList>
    </citation>
    <scope>IDENTIFICATION</scope>
    <source>
        <strain evidence="7">11010-0011.00</strain>
        <tissue evidence="7">Whole body</tissue>
    </source>
</reference>
<dbReference type="GO" id="GO:0022857">
    <property type="term" value="F:transmembrane transporter activity"/>
    <property type="evidence" value="ECO:0007669"/>
    <property type="project" value="InterPro"/>
</dbReference>
<keyword evidence="6" id="KW-1185">Reference proteome</keyword>
<feature type="transmembrane region" description="Helical" evidence="5">
    <location>
        <begin position="190"/>
        <end position="208"/>
    </location>
</feature>
<evidence type="ECO:0000256" key="5">
    <source>
        <dbReference type="SAM" id="Phobius"/>
    </source>
</evidence>
<accession>A0A6J2TCU4</accession>
<dbReference type="AlphaFoldDB" id="A0A6J2TCU4"/>
<evidence type="ECO:0000313" key="7">
    <source>
        <dbReference type="RefSeq" id="XP_030373210.1"/>
    </source>
</evidence>
<feature type="transmembrane region" description="Helical" evidence="5">
    <location>
        <begin position="90"/>
        <end position="109"/>
    </location>
</feature>
<dbReference type="InterPro" id="IPR036259">
    <property type="entry name" value="MFS_trans_sf"/>
</dbReference>
<evidence type="ECO:0000256" key="4">
    <source>
        <dbReference type="ARBA" id="ARBA00023136"/>
    </source>
</evidence>
<dbReference type="RefSeq" id="XP_030373210.1">
    <property type="nucleotide sequence ID" value="XM_030517350.1"/>
</dbReference>
<dbReference type="GeneID" id="115623140"/>
<organism evidence="6 7">
    <name type="scientific">Drosophila lebanonensis</name>
    <name type="common">Fruit fly</name>
    <name type="synonym">Scaptodrosophila lebanonensis</name>
    <dbReference type="NCBI Taxonomy" id="7225"/>
    <lineage>
        <taxon>Eukaryota</taxon>
        <taxon>Metazoa</taxon>
        <taxon>Ecdysozoa</taxon>
        <taxon>Arthropoda</taxon>
        <taxon>Hexapoda</taxon>
        <taxon>Insecta</taxon>
        <taxon>Pterygota</taxon>
        <taxon>Neoptera</taxon>
        <taxon>Endopterygota</taxon>
        <taxon>Diptera</taxon>
        <taxon>Brachycera</taxon>
        <taxon>Muscomorpha</taxon>
        <taxon>Ephydroidea</taxon>
        <taxon>Drosophilidae</taxon>
        <taxon>Scaptodrosophila</taxon>
    </lineage>
</organism>
<keyword evidence="3 5" id="KW-1133">Transmembrane helix</keyword>
<keyword evidence="4 5" id="KW-0472">Membrane</keyword>
<evidence type="ECO:0000256" key="3">
    <source>
        <dbReference type="ARBA" id="ARBA00022989"/>
    </source>
</evidence>